<feature type="compositionally biased region" description="Basic residues" evidence="1">
    <location>
        <begin position="305"/>
        <end position="314"/>
    </location>
</feature>
<dbReference type="OrthoDB" id="5362630at2759"/>
<evidence type="ECO:0000313" key="2">
    <source>
        <dbReference type="EMBL" id="KAF2272939.1"/>
    </source>
</evidence>
<name>A0A6A6JCM5_WESOR</name>
<reference evidence="2" key="1">
    <citation type="journal article" date="2020" name="Stud. Mycol.">
        <title>101 Dothideomycetes genomes: a test case for predicting lifestyles and emergence of pathogens.</title>
        <authorList>
            <person name="Haridas S."/>
            <person name="Albert R."/>
            <person name="Binder M."/>
            <person name="Bloem J."/>
            <person name="Labutti K."/>
            <person name="Salamov A."/>
            <person name="Andreopoulos B."/>
            <person name="Baker S."/>
            <person name="Barry K."/>
            <person name="Bills G."/>
            <person name="Bluhm B."/>
            <person name="Cannon C."/>
            <person name="Castanera R."/>
            <person name="Culley D."/>
            <person name="Daum C."/>
            <person name="Ezra D."/>
            <person name="Gonzalez J."/>
            <person name="Henrissat B."/>
            <person name="Kuo A."/>
            <person name="Liang C."/>
            <person name="Lipzen A."/>
            <person name="Lutzoni F."/>
            <person name="Magnuson J."/>
            <person name="Mondo S."/>
            <person name="Nolan M."/>
            <person name="Ohm R."/>
            <person name="Pangilinan J."/>
            <person name="Park H.-J."/>
            <person name="Ramirez L."/>
            <person name="Alfaro M."/>
            <person name="Sun H."/>
            <person name="Tritt A."/>
            <person name="Yoshinaga Y."/>
            <person name="Zwiers L.-H."/>
            <person name="Turgeon B."/>
            <person name="Goodwin S."/>
            <person name="Spatafora J."/>
            <person name="Crous P."/>
            <person name="Grigoriev I."/>
        </authorList>
    </citation>
    <scope>NUCLEOTIDE SEQUENCE</scope>
    <source>
        <strain evidence="2">CBS 379.55</strain>
    </source>
</reference>
<evidence type="ECO:0000313" key="3">
    <source>
        <dbReference type="Proteomes" id="UP000800097"/>
    </source>
</evidence>
<dbReference type="RefSeq" id="XP_033650478.1">
    <property type="nucleotide sequence ID" value="XM_033799133.1"/>
</dbReference>
<dbReference type="AlphaFoldDB" id="A0A6A6JCM5"/>
<sequence length="762" mass="84913">MATVWHDSGVHRRTYDLRNDLANPEPYWTYSQQGYSPAQCPLPTTVRHPQHQISINDQPASRFRAYAEEQSSNHNPSTAPSNGLIISTRLTPLASPRPPHSGYAIDPSVSGSFCPTYAEGRAPGIDDAFPVRQQIYDGTLVSPTLVPPLQCSAPVATVLNPAHGFIASSSHVQGGDRETHLHWPTTMSPLAVRQIIHEPTTTNDTPPSSARIHSSSMIWRLGEVQQAEQAGQAARASGSTSAILAPFHMVATGASGPGLQDGQQYCLSAAYLPEDTHHAGLVISSGRRQSASRKAAPRVPATFKPRQKKTKVVKRSGPLSENNRQKTHRMRSGAKMGKGNCIRCRFYKARCDENEICLPCLKIMRAARVCPPICNRGRIELASIARRCNGRFAQPEADFLQYPWKSAKEYIIEFVWNLPGFGPVPGARLSITCREYEPEGSIRDATKSEWETENGIVVSVQQPAYAVSDTLRLQTDVEALFVQHLPQHLPKFKEWILDRTRYNPLSHITFQEAFRLQERGGPGSELVVAALRVQWLSILSQGYGSIRSTDIPGLNQYDYRAMGRSTYEAYNRNSSDRPLPEPVTHACDVSILKLLKQAEARCVKLLGKAIFTSGVKPWYWLLLSFSVITWNMEYIHSGAEGYIRSKVHTHVERQVSAVVSEQMRKWETSFQNILDHWRISLRDFRPFVVARNNPEDLWRSGQLPDYGALEYMKKMAAMLDNPSSGQYAPPMIGPSALTNLLGSRWMIKLMEEAGRSATHAAA</sequence>
<dbReference type="Proteomes" id="UP000800097">
    <property type="component" value="Unassembled WGS sequence"/>
</dbReference>
<feature type="region of interest" description="Disordered" evidence="1">
    <location>
        <begin position="305"/>
        <end position="334"/>
    </location>
</feature>
<dbReference type="EMBL" id="ML986515">
    <property type="protein sequence ID" value="KAF2272939.1"/>
    <property type="molecule type" value="Genomic_DNA"/>
</dbReference>
<gene>
    <name evidence="2" type="ORF">EI97DRAFT_436546</name>
</gene>
<dbReference type="GeneID" id="54552308"/>
<proteinExistence type="predicted"/>
<keyword evidence="3" id="KW-1185">Reference proteome</keyword>
<protein>
    <submittedName>
        <fullName evidence="2">Uncharacterized protein</fullName>
    </submittedName>
</protein>
<organism evidence="2 3">
    <name type="scientific">Westerdykella ornata</name>
    <dbReference type="NCBI Taxonomy" id="318751"/>
    <lineage>
        <taxon>Eukaryota</taxon>
        <taxon>Fungi</taxon>
        <taxon>Dikarya</taxon>
        <taxon>Ascomycota</taxon>
        <taxon>Pezizomycotina</taxon>
        <taxon>Dothideomycetes</taxon>
        <taxon>Pleosporomycetidae</taxon>
        <taxon>Pleosporales</taxon>
        <taxon>Sporormiaceae</taxon>
        <taxon>Westerdykella</taxon>
    </lineage>
</organism>
<accession>A0A6A6JCM5</accession>
<evidence type="ECO:0000256" key="1">
    <source>
        <dbReference type="SAM" id="MobiDB-lite"/>
    </source>
</evidence>